<dbReference type="Pfam" id="PF04366">
    <property type="entry name" value="Ysc84"/>
    <property type="match status" value="1"/>
</dbReference>
<feature type="chain" id="PRO_5045681336" evidence="1">
    <location>
        <begin position="29"/>
        <end position="185"/>
    </location>
</feature>
<comment type="caution">
    <text evidence="3">The sequence shown here is derived from an EMBL/GenBank/DDBJ whole genome shotgun (WGS) entry which is preliminary data.</text>
</comment>
<feature type="signal peptide" evidence="1">
    <location>
        <begin position="1"/>
        <end position="28"/>
    </location>
</feature>
<gene>
    <name evidence="3" type="ORF">KK137_00485</name>
</gene>
<name>A0ABS5W009_9SPHN</name>
<keyword evidence="4" id="KW-1185">Reference proteome</keyword>
<protein>
    <submittedName>
        <fullName evidence="3">Lipid-binding SYLF domain-containing protein</fullName>
    </submittedName>
</protein>
<dbReference type="RefSeq" id="WP_214533904.1">
    <property type="nucleotide sequence ID" value="NZ_JAHFVK010000001.1"/>
</dbReference>
<organism evidence="3 4">
    <name type="scientific">Croceibacterium selenioxidans</name>
    <dbReference type="NCBI Taxonomy" id="2838833"/>
    <lineage>
        <taxon>Bacteria</taxon>
        <taxon>Pseudomonadati</taxon>
        <taxon>Pseudomonadota</taxon>
        <taxon>Alphaproteobacteria</taxon>
        <taxon>Sphingomonadales</taxon>
        <taxon>Erythrobacteraceae</taxon>
        <taxon>Croceibacterium</taxon>
    </lineage>
</organism>
<dbReference type="EMBL" id="JAHFVK010000001">
    <property type="protein sequence ID" value="MBT2132796.1"/>
    <property type="molecule type" value="Genomic_DNA"/>
</dbReference>
<evidence type="ECO:0000313" key="3">
    <source>
        <dbReference type="EMBL" id="MBT2132796.1"/>
    </source>
</evidence>
<dbReference type="CDD" id="cd11524">
    <property type="entry name" value="SYLF"/>
    <property type="match status" value="1"/>
</dbReference>
<accession>A0ABS5W009</accession>
<feature type="domain" description="Ysc84 actin-binding" evidence="2">
    <location>
        <begin position="98"/>
        <end position="181"/>
    </location>
</feature>
<reference evidence="3 4" key="1">
    <citation type="submission" date="2021-05" db="EMBL/GenBank/DDBJ databases">
        <title>Croceibacterium sp. LX-88 genome sequence.</title>
        <authorList>
            <person name="Luo X."/>
        </authorList>
    </citation>
    <scope>NUCLEOTIDE SEQUENCE [LARGE SCALE GENOMIC DNA]</scope>
    <source>
        <strain evidence="3 4">LX-88</strain>
    </source>
</reference>
<evidence type="ECO:0000256" key="1">
    <source>
        <dbReference type="SAM" id="SignalP"/>
    </source>
</evidence>
<proteinExistence type="predicted"/>
<evidence type="ECO:0000313" key="4">
    <source>
        <dbReference type="Proteomes" id="UP000811255"/>
    </source>
</evidence>
<dbReference type="InterPro" id="IPR007461">
    <property type="entry name" value="Ysc84_actin-binding"/>
</dbReference>
<sequence length="185" mass="19192">MTTLRNWLVALGLVLATTLIGPSHSAIAASASELSTDGKAALERLYAQSEKARKLGQEARAILVFPKIVKAGFVVGGQSGEGVLFIDGKPAGYYRISAASIGLQAGGQTFGYALFLMNDSAIGYLKENNGWAIGTGPNVVVVDEGAAAAANTTTLKNDVYAFPFDQKGLMAGVDLEGSKISAIHK</sequence>
<dbReference type="Proteomes" id="UP000811255">
    <property type="component" value="Unassembled WGS sequence"/>
</dbReference>
<keyword evidence="1" id="KW-0732">Signal</keyword>
<evidence type="ECO:0000259" key="2">
    <source>
        <dbReference type="Pfam" id="PF04366"/>
    </source>
</evidence>